<evidence type="ECO:0000313" key="4">
    <source>
        <dbReference type="Proteomes" id="UP001237207"/>
    </source>
</evidence>
<sequence length="459" mass="51329">MEIMYETRQEKSARIRKEKEQRRNSKLIGATLALSLTATTFLGQPKGAKACDCAQEYIVKAGDSLYSLAKQYEVTVQQLKEKNGLTSDSLVVGQKITVPYKGENGQLVHKQIGKGQEVIEKQSVTAKEQNIKVSNPNVTGEKPKQSGVYIVQSGDNLWNLSKKFGVSVEKILTDNRLTTANLMPGQRLIIQRDHDINKQIHLEKTKVVAPAKNTESSTHIVQSGDSLWKIAQKYGVTIESLMSLNQLQTDKLQIGQKIIVNSKIEKREPSDKPGDKISEKPMMASTIIYIVKNGDSLWKISKKYHTSIEKIKQDNHLTSDFLSVGQKLTIQLDDSTKNTDDKPVAIYTVKAGDTLKSLAYRFNVDLDLLMEINHLNRPMVIIGQKLLIPAKHTVQQSGKMIGAVDSTSIEIDFNGNPLVLEVSYGDSQSYQKWKNKQVFVTYTKGINSKRPALVNMEIN</sequence>
<dbReference type="CDD" id="cd00118">
    <property type="entry name" value="LysM"/>
    <property type="match status" value="5"/>
</dbReference>
<gene>
    <name evidence="3" type="ORF">J2S13_002968</name>
</gene>
<dbReference type="AlphaFoldDB" id="A0AAJ1WKE3"/>
<feature type="domain" description="LysM" evidence="2">
    <location>
        <begin position="345"/>
        <end position="388"/>
    </location>
</feature>
<reference evidence="3" key="1">
    <citation type="submission" date="2023-07" db="EMBL/GenBank/DDBJ databases">
        <title>Genomic Encyclopedia of Type Strains, Phase IV (KMG-IV): sequencing the most valuable type-strain genomes for metagenomic binning, comparative biology and taxonomic classification.</title>
        <authorList>
            <person name="Goeker M."/>
        </authorList>
    </citation>
    <scope>NUCLEOTIDE SEQUENCE</scope>
    <source>
        <strain evidence="3">DSM 23947</strain>
    </source>
</reference>
<dbReference type="InterPro" id="IPR018392">
    <property type="entry name" value="LysM"/>
</dbReference>
<evidence type="ECO:0000256" key="1">
    <source>
        <dbReference type="SAM" id="MobiDB-lite"/>
    </source>
</evidence>
<name>A0AAJ1WKE3_9BACI</name>
<organism evidence="3 4">
    <name type="scientific">Oikeobacillus pervagus</name>
    <dbReference type="NCBI Taxonomy" id="1325931"/>
    <lineage>
        <taxon>Bacteria</taxon>
        <taxon>Bacillati</taxon>
        <taxon>Bacillota</taxon>
        <taxon>Bacilli</taxon>
        <taxon>Bacillales</taxon>
        <taxon>Bacillaceae</taxon>
        <taxon>Oikeobacillus</taxon>
    </lineage>
</organism>
<protein>
    <submittedName>
        <fullName evidence="3">LysM repeat protein</fullName>
    </submittedName>
</protein>
<dbReference type="EMBL" id="JAUSUC010000054">
    <property type="protein sequence ID" value="MDQ0216508.1"/>
    <property type="molecule type" value="Genomic_DNA"/>
</dbReference>
<evidence type="ECO:0000259" key="2">
    <source>
        <dbReference type="PROSITE" id="PS51782"/>
    </source>
</evidence>
<dbReference type="SMART" id="SM00257">
    <property type="entry name" value="LysM"/>
    <property type="match status" value="5"/>
</dbReference>
<dbReference type="PANTHER" id="PTHR33734">
    <property type="entry name" value="LYSM DOMAIN-CONTAINING GPI-ANCHORED PROTEIN 2"/>
    <property type="match status" value="1"/>
</dbReference>
<dbReference type="InterPro" id="IPR036779">
    <property type="entry name" value="LysM_dom_sf"/>
</dbReference>
<feature type="domain" description="LysM" evidence="2">
    <location>
        <begin position="55"/>
        <end position="98"/>
    </location>
</feature>
<dbReference type="Pfam" id="PF01476">
    <property type="entry name" value="LysM"/>
    <property type="match status" value="5"/>
</dbReference>
<dbReference type="GO" id="GO:0008932">
    <property type="term" value="F:lytic endotransglycosylase activity"/>
    <property type="evidence" value="ECO:0007669"/>
    <property type="project" value="TreeGrafter"/>
</dbReference>
<feature type="domain" description="LysM" evidence="2">
    <location>
        <begin position="147"/>
        <end position="190"/>
    </location>
</feature>
<dbReference type="Gene3D" id="3.10.350.10">
    <property type="entry name" value="LysM domain"/>
    <property type="match status" value="5"/>
</dbReference>
<dbReference type="PROSITE" id="PS51782">
    <property type="entry name" value="LYSM"/>
    <property type="match status" value="5"/>
</dbReference>
<feature type="region of interest" description="Disordered" evidence="1">
    <location>
        <begin position="1"/>
        <end position="21"/>
    </location>
</feature>
<proteinExistence type="predicted"/>
<dbReference type="RefSeq" id="WP_307258568.1">
    <property type="nucleotide sequence ID" value="NZ_JAUSUC010000054.1"/>
</dbReference>
<keyword evidence="4" id="KW-1185">Reference proteome</keyword>
<dbReference type="Proteomes" id="UP001237207">
    <property type="component" value="Unassembled WGS sequence"/>
</dbReference>
<feature type="domain" description="LysM" evidence="2">
    <location>
        <begin position="287"/>
        <end position="330"/>
    </location>
</feature>
<dbReference type="SUPFAM" id="SSF54106">
    <property type="entry name" value="LysM domain"/>
    <property type="match status" value="5"/>
</dbReference>
<dbReference type="PANTHER" id="PTHR33734:SF22">
    <property type="entry name" value="MEMBRANE-BOUND LYTIC MUREIN TRANSGLYCOSYLASE D"/>
    <property type="match status" value="1"/>
</dbReference>
<feature type="domain" description="LysM" evidence="2">
    <location>
        <begin position="217"/>
        <end position="260"/>
    </location>
</feature>
<accession>A0AAJ1WKE3</accession>
<comment type="caution">
    <text evidence="3">The sequence shown here is derived from an EMBL/GenBank/DDBJ whole genome shotgun (WGS) entry which is preliminary data.</text>
</comment>
<evidence type="ECO:0000313" key="3">
    <source>
        <dbReference type="EMBL" id="MDQ0216508.1"/>
    </source>
</evidence>